<accession>A0A484M1H1</accession>
<protein>
    <submittedName>
        <fullName evidence="1">Uncharacterized protein</fullName>
    </submittedName>
</protein>
<evidence type="ECO:0000313" key="2">
    <source>
        <dbReference type="Proteomes" id="UP000595140"/>
    </source>
</evidence>
<proteinExistence type="predicted"/>
<gene>
    <name evidence="1" type="ORF">CCAM_LOCUS24417</name>
</gene>
<keyword evidence="2" id="KW-1185">Reference proteome</keyword>
<organism evidence="1 2">
    <name type="scientific">Cuscuta campestris</name>
    <dbReference type="NCBI Taxonomy" id="132261"/>
    <lineage>
        <taxon>Eukaryota</taxon>
        <taxon>Viridiplantae</taxon>
        <taxon>Streptophyta</taxon>
        <taxon>Embryophyta</taxon>
        <taxon>Tracheophyta</taxon>
        <taxon>Spermatophyta</taxon>
        <taxon>Magnoliopsida</taxon>
        <taxon>eudicotyledons</taxon>
        <taxon>Gunneridae</taxon>
        <taxon>Pentapetalae</taxon>
        <taxon>asterids</taxon>
        <taxon>lamiids</taxon>
        <taxon>Solanales</taxon>
        <taxon>Convolvulaceae</taxon>
        <taxon>Cuscuteae</taxon>
        <taxon>Cuscuta</taxon>
        <taxon>Cuscuta subgen. Grammica</taxon>
        <taxon>Cuscuta sect. Cleistogrammica</taxon>
    </lineage>
</organism>
<evidence type="ECO:0000313" key="1">
    <source>
        <dbReference type="EMBL" id="VFQ82641.1"/>
    </source>
</evidence>
<sequence>MQSEPHDASDPKVFWESNRFGQFARLFSNKGSSQIVIPASYNFTGLSIFCKGLSHLLSAPVDKNSVSNQQPLLNGTTEISGNAIIDSDEGWRCAQSERVCGKEEEEQKESANRVSTRSALKLELESTPRNYTDAVLDRESTKQFDQVLNKGQILNYSGEVLRVSRETTKIFEYIDAALVQGAKYPVYLAYANEDMDAVLNHLCGVQE</sequence>
<dbReference type="Proteomes" id="UP000595140">
    <property type="component" value="Unassembled WGS sequence"/>
</dbReference>
<name>A0A484M1H1_9ASTE</name>
<dbReference type="AlphaFoldDB" id="A0A484M1H1"/>
<dbReference type="EMBL" id="OOIL02002369">
    <property type="protein sequence ID" value="VFQ82641.1"/>
    <property type="molecule type" value="Genomic_DNA"/>
</dbReference>
<reference evidence="1 2" key="1">
    <citation type="submission" date="2018-04" db="EMBL/GenBank/DDBJ databases">
        <authorList>
            <person name="Vogel A."/>
        </authorList>
    </citation>
    <scope>NUCLEOTIDE SEQUENCE [LARGE SCALE GENOMIC DNA]</scope>
</reference>